<evidence type="ECO:0000256" key="6">
    <source>
        <dbReference type="ARBA" id="ARBA00022813"/>
    </source>
</evidence>
<sequence>MTDSVVDSILAARYLRKGEKTFEDICRRVASALARDEAEREEFFEAMRSLSFLPNSPTLMNAGTEIGQLSACFTLPVGDSIPEIFHALEWGALIHKSGGGTGYNFSRLRPEGAPVQSTDGVASGPISFMKVFNAATDVIKQGGRRRGANMGILNVWHPDIMRFIHAKNVEGELSNFNISVMVNDRFMEFVESEQFKKVWITHPYSGEEITVGEIWNGIVDGIWKNGEPGVLFYDEINRTNPAPHLGTIETTNPCVTADTWIMTTEGPRQVADLIGRRFDAVVCGTPASSGPEGFFQTGAKAVLRLCTGEGYQLALTADHPVCRVESMTRSRMETEWVRAGDLCAGDRVLLHDHRACAAWDGALTEEQGYLLGMLVGDGTLKKDAAVLSVWSAAGAPTPVMAHAETCARTLDHRADFSGWFPVEGRDEFRLKLSAVRDLATAMGMAPGAKGITPAIEQASSAGYRGFLAGLFDADGSVQGTPAKGVTVRLSQSSRPLLLAAQRMLLRMGIRSTIYRRRAAGHRPLPDGRGGLKSYAVRSQYDLVVSGENLLTFRERVGFRDETKAARLNELLAKYARNLKRERYVATVASVAAAGTEAVYDVQVPGVNAFDANGFVAHNCGEQPLLPFESCVLGSINLAKYVKDGAIDEAGLKTVTKMAVRFLDAVIDENVFPIPQIGEATRKTRKIGLGLMGVHDALLMLGMPYDSDEGRAVCEQVMALVTETAIEESHVLAGEKGTFPAFEGSVWGDSEMRNAALTTIAPTGTISLLAGCSSGIEPVFSYAYTRKNTVGKTFMILHPIFEAELRRVVGGMGFSAEEEEARVKEVIEHVHETGTVRDVAWLPASFRHLFRTALDIDWRDHVRMQAVFQKHVHASISKTINMPNAATREEIAEAVLMAWKSGLKGMTIYRTGSREDVVLALKEKKPAPAVEVEVKVAAPRPKELAGKTYLCQSGCCRLYITVNLLDGKPWEVFIRTVGSGGCEANSNALGRSISTGLQNGVPYQKFVKQFAKVNCIAALKNPEAEGLSCADVVGKCIDLAASKQTIATLDNWTVTEISGPGKTKNLCPECGAELDFGEGCNQGICKSCGWSGCN</sequence>
<accession>A0A8G1A1J8</accession>
<evidence type="ECO:0000256" key="4">
    <source>
        <dbReference type="ARBA" id="ARBA00022634"/>
    </source>
</evidence>
<dbReference type="InterPro" id="IPR024434">
    <property type="entry name" value="TSCPD_dom"/>
</dbReference>
<evidence type="ECO:0000256" key="9">
    <source>
        <dbReference type="ARBA" id="ARBA00023285"/>
    </source>
</evidence>
<dbReference type="SUPFAM" id="SSF48168">
    <property type="entry name" value="R1 subunit of ribonucleotide reductase, N-terminal domain"/>
    <property type="match status" value="1"/>
</dbReference>
<organism evidence="14 15">
    <name type="scientific">Methanofollis formosanus</name>
    <dbReference type="NCBI Taxonomy" id="299308"/>
    <lineage>
        <taxon>Archaea</taxon>
        <taxon>Methanobacteriati</taxon>
        <taxon>Methanobacteriota</taxon>
        <taxon>Stenosarchaea group</taxon>
        <taxon>Methanomicrobia</taxon>
        <taxon>Methanomicrobiales</taxon>
        <taxon>Methanomicrobiaceae</taxon>
        <taxon>Methanofollis</taxon>
    </lineage>
</organism>
<dbReference type="InterPro" id="IPR006141">
    <property type="entry name" value="Intein_N"/>
</dbReference>
<dbReference type="InterPro" id="IPR006142">
    <property type="entry name" value="INTEIN"/>
</dbReference>
<evidence type="ECO:0000256" key="2">
    <source>
        <dbReference type="ARBA" id="ARBA00007405"/>
    </source>
</evidence>
<keyword evidence="6" id="KW-0068">Autocatalytic cleavage</keyword>
<keyword evidence="12" id="KW-0215">Deoxyribonucleotide synthesis</keyword>
<comment type="similarity">
    <text evidence="2">Belongs to the ribonucleoside diphosphate reductase class-2 family.</text>
</comment>
<gene>
    <name evidence="14" type="ORF">E2N92_05860</name>
</gene>
<evidence type="ECO:0000256" key="11">
    <source>
        <dbReference type="ARBA" id="ARBA00047754"/>
    </source>
</evidence>
<dbReference type="SUPFAM" id="SSF55608">
    <property type="entry name" value="Homing endonucleases"/>
    <property type="match status" value="1"/>
</dbReference>
<evidence type="ECO:0000259" key="13">
    <source>
        <dbReference type="PROSITE" id="PS50819"/>
    </source>
</evidence>
<dbReference type="SUPFAM" id="SSF51998">
    <property type="entry name" value="PFL-like glycyl radical enzymes"/>
    <property type="match status" value="1"/>
</dbReference>
<dbReference type="Gene3D" id="3.20.70.20">
    <property type="match status" value="2"/>
</dbReference>
<protein>
    <recommendedName>
        <fullName evidence="12">Ribonucleoside-diphosphate reductase</fullName>
        <ecNumber evidence="12">1.17.4.1</ecNumber>
    </recommendedName>
</protein>
<comment type="cofactor">
    <cofactor evidence="1">
        <name>adenosylcob(III)alamin</name>
        <dbReference type="ChEBI" id="CHEBI:18408"/>
    </cofactor>
</comment>
<keyword evidence="7" id="KW-0651">Protein splicing</keyword>
<evidence type="ECO:0000256" key="10">
    <source>
        <dbReference type="ARBA" id="ARBA00025437"/>
    </source>
</evidence>
<dbReference type="Pfam" id="PF00317">
    <property type="entry name" value="Ribonuc_red_lgN"/>
    <property type="match status" value="1"/>
</dbReference>
<evidence type="ECO:0000256" key="12">
    <source>
        <dbReference type="RuleBase" id="RU003410"/>
    </source>
</evidence>
<dbReference type="Gene3D" id="3.10.28.10">
    <property type="entry name" value="Homing endonucleases"/>
    <property type="match status" value="1"/>
</dbReference>
<evidence type="ECO:0000256" key="1">
    <source>
        <dbReference type="ARBA" id="ARBA00001922"/>
    </source>
</evidence>
<evidence type="ECO:0000256" key="7">
    <source>
        <dbReference type="ARBA" id="ARBA00023000"/>
    </source>
</evidence>
<evidence type="ECO:0000256" key="5">
    <source>
        <dbReference type="ARBA" id="ARBA00022741"/>
    </source>
</evidence>
<evidence type="ECO:0000313" key="15">
    <source>
        <dbReference type="Proteomes" id="UP000826709"/>
    </source>
</evidence>
<dbReference type="UniPathway" id="UPA00326"/>
<dbReference type="InterPro" id="IPR013509">
    <property type="entry name" value="RNR_lsu_N"/>
</dbReference>
<keyword evidence="4" id="KW-0237">DNA synthesis</keyword>
<reference evidence="14" key="2">
    <citation type="submission" date="2019-03" db="EMBL/GenBank/DDBJ databases">
        <authorList>
            <person name="Chen S.-C."/>
            <person name="Wu S.-Y."/>
            <person name="Lai M.-C."/>
        </authorList>
    </citation>
    <scope>NUCLEOTIDE SEQUENCE</scope>
    <source>
        <strain evidence="14">ML15</strain>
    </source>
</reference>
<keyword evidence="8 12" id="KW-0560">Oxidoreductase</keyword>
<comment type="similarity">
    <text evidence="12">Belongs to the ribonucleoside diphosphate reductase large chain family.</text>
</comment>
<reference evidence="14" key="1">
    <citation type="journal article" date="2005" name="Int. J. Syst. Evol. Microbiol.">
        <title>Methanofollis formosanus sp. nov., isolated from a fish pond.</title>
        <authorList>
            <person name="Wu S.Y."/>
            <person name="Chen S.C."/>
            <person name="Lai M.C."/>
        </authorList>
    </citation>
    <scope>NUCLEOTIDE SEQUENCE</scope>
    <source>
        <strain evidence="14">ML15</strain>
    </source>
</reference>
<dbReference type="Pfam" id="PF02867">
    <property type="entry name" value="Ribonuc_red_lgC"/>
    <property type="match status" value="2"/>
</dbReference>
<dbReference type="GO" id="GO:0004519">
    <property type="term" value="F:endonuclease activity"/>
    <property type="evidence" value="ECO:0007669"/>
    <property type="project" value="InterPro"/>
</dbReference>
<dbReference type="InterPro" id="IPR008926">
    <property type="entry name" value="RNR_R1-su_N"/>
</dbReference>
<evidence type="ECO:0000256" key="3">
    <source>
        <dbReference type="ARBA" id="ARBA00022628"/>
    </source>
</evidence>
<dbReference type="EC" id="1.17.4.1" evidence="12"/>
<dbReference type="InterPro" id="IPR030934">
    <property type="entry name" value="Intein_C"/>
</dbReference>
<dbReference type="Proteomes" id="UP000826709">
    <property type="component" value="Chromosome"/>
</dbReference>
<dbReference type="PROSITE" id="PS50817">
    <property type="entry name" value="INTEIN_N_TER"/>
    <property type="match status" value="1"/>
</dbReference>
<dbReference type="KEGG" id="mfk:E2N92_05860"/>
<dbReference type="GO" id="GO:0071897">
    <property type="term" value="P:DNA biosynthetic process"/>
    <property type="evidence" value="ECO:0007669"/>
    <property type="project" value="UniProtKB-KW"/>
</dbReference>
<dbReference type="PANTHER" id="PTHR43371">
    <property type="entry name" value="VITAMIN B12-DEPENDENT RIBONUCLEOTIDE REDUCTASE"/>
    <property type="match status" value="1"/>
</dbReference>
<dbReference type="GO" id="GO:0016539">
    <property type="term" value="P:intein-mediated protein splicing"/>
    <property type="evidence" value="ECO:0007669"/>
    <property type="project" value="InterPro"/>
</dbReference>
<dbReference type="PROSITE" id="PS50818">
    <property type="entry name" value="INTEIN_C_TER"/>
    <property type="match status" value="1"/>
</dbReference>
<dbReference type="PROSITE" id="PS50819">
    <property type="entry name" value="INTEIN_ENDONUCLEASE"/>
    <property type="match status" value="1"/>
</dbReference>
<evidence type="ECO:0000256" key="8">
    <source>
        <dbReference type="ARBA" id="ARBA00023002"/>
    </source>
</evidence>
<dbReference type="InterPro" id="IPR004860">
    <property type="entry name" value="LAGLIDADG_dom"/>
</dbReference>
<dbReference type="SMART" id="SM00306">
    <property type="entry name" value="HintN"/>
    <property type="match status" value="1"/>
</dbReference>
<evidence type="ECO:0000313" key="14">
    <source>
        <dbReference type="EMBL" id="QYZ78983.1"/>
    </source>
</evidence>
<keyword evidence="3" id="KW-0846">Cobalamin</keyword>
<dbReference type="Gene3D" id="2.170.16.10">
    <property type="entry name" value="Hedgehog/Intein (Hint) domain"/>
    <property type="match status" value="2"/>
</dbReference>
<dbReference type="InterPro" id="IPR036844">
    <property type="entry name" value="Hint_dom_sf"/>
</dbReference>
<keyword evidence="5" id="KW-0547">Nucleotide-binding</keyword>
<dbReference type="InterPro" id="IPR000788">
    <property type="entry name" value="RNR_lg_C"/>
</dbReference>
<keyword evidence="15" id="KW-1185">Reference proteome</keyword>
<name>A0A8G1A1J8_9EURY</name>
<dbReference type="InterPro" id="IPR003587">
    <property type="entry name" value="Hint_dom_N"/>
</dbReference>
<dbReference type="GO" id="GO:0009263">
    <property type="term" value="P:deoxyribonucleotide biosynthetic process"/>
    <property type="evidence" value="ECO:0007669"/>
    <property type="project" value="UniProtKB-KW"/>
</dbReference>
<dbReference type="EMBL" id="CP037968">
    <property type="protein sequence ID" value="QYZ78983.1"/>
    <property type="molecule type" value="Genomic_DNA"/>
</dbReference>
<dbReference type="SUPFAM" id="SSF51294">
    <property type="entry name" value="Hedgehog/intein (Hint) domain"/>
    <property type="match status" value="1"/>
</dbReference>
<dbReference type="GO" id="GO:0005524">
    <property type="term" value="F:ATP binding"/>
    <property type="evidence" value="ECO:0007669"/>
    <property type="project" value="InterPro"/>
</dbReference>
<comment type="function">
    <text evidence="10">Catalyzes the reduction of ribonucleotides to deoxyribonucleotides. May function to provide a pool of deoxyribonucleotide precursors for DNA repair during oxygen limitation and/or for immediate growth after restoration of oxygen.</text>
</comment>
<comment type="catalytic activity">
    <reaction evidence="11 12">
        <text>a 2'-deoxyribonucleoside 5'-diphosphate + [thioredoxin]-disulfide + H2O = a ribonucleoside 5'-diphosphate + [thioredoxin]-dithiol</text>
        <dbReference type="Rhea" id="RHEA:23252"/>
        <dbReference type="Rhea" id="RHEA-COMP:10698"/>
        <dbReference type="Rhea" id="RHEA-COMP:10700"/>
        <dbReference type="ChEBI" id="CHEBI:15377"/>
        <dbReference type="ChEBI" id="CHEBI:29950"/>
        <dbReference type="ChEBI" id="CHEBI:50058"/>
        <dbReference type="ChEBI" id="CHEBI:57930"/>
        <dbReference type="ChEBI" id="CHEBI:73316"/>
        <dbReference type="EC" id="1.17.4.1"/>
    </reaction>
</comment>
<dbReference type="PANTHER" id="PTHR43371:SF1">
    <property type="entry name" value="RIBONUCLEOSIDE-DIPHOSPHATE REDUCTASE"/>
    <property type="match status" value="1"/>
</dbReference>
<dbReference type="CDD" id="cd00081">
    <property type="entry name" value="Hint"/>
    <property type="match status" value="1"/>
</dbReference>
<dbReference type="GO" id="GO:0031419">
    <property type="term" value="F:cobalamin binding"/>
    <property type="evidence" value="ECO:0007669"/>
    <property type="project" value="UniProtKB-KW"/>
</dbReference>
<proteinExistence type="inferred from homology"/>
<dbReference type="InterPro" id="IPR050862">
    <property type="entry name" value="RdRp_reductase_class-2"/>
</dbReference>
<dbReference type="InterPro" id="IPR027434">
    <property type="entry name" value="Homing_endonucl"/>
</dbReference>
<keyword evidence="9" id="KW-0170">Cobalt</keyword>
<dbReference type="PRINTS" id="PR00379">
    <property type="entry name" value="INTEIN"/>
</dbReference>
<dbReference type="GO" id="GO:0004748">
    <property type="term" value="F:ribonucleoside-diphosphate reductase activity, thioredoxin disulfide as acceptor"/>
    <property type="evidence" value="ECO:0007669"/>
    <property type="project" value="UniProtKB-EC"/>
</dbReference>
<dbReference type="Pfam" id="PF14528">
    <property type="entry name" value="LAGLIDADG_3"/>
    <property type="match status" value="1"/>
</dbReference>
<dbReference type="Pfam" id="PF12637">
    <property type="entry name" value="TSCPD"/>
    <property type="match status" value="1"/>
</dbReference>
<dbReference type="RefSeq" id="WP_220682756.1">
    <property type="nucleotide sequence ID" value="NZ_CP037968.1"/>
</dbReference>
<comment type="function">
    <text evidence="12">Provides the precursors necessary for DNA synthesis. Catalyzes the biosynthesis of deoxyribonucleotides from the corresponding ribonucleotides.</text>
</comment>
<feature type="domain" description="DOD-type homing endonuclease" evidence="13">
    <location>
        <begin position="370"/>
        <end position="509"/>
    </location>
</feature>
<dbReference type="InterPro" id="IPR004042">
    <property type="entry name" value="Intein_endonuc_central"/>
</dbReference>
<dbReference type="AlphaFoldDB" id="A0A8G1A1J8"/>
<dbReference type="OrthoDB" id="6188at2157"/>
<dbReference type="NCBIfam" id="TIGR01443">
    <property type="entry name" value="intein_Cterm"/>
    <property type="match status" value="1"/>
</dbReference>